<dbReference type="RefSeq" id="WP_114179903.1">
    <property type="nucleotide sequence ID" value="NZ_CP024903.1"/>
</dbReference>
<dbReference type="InterPro" id="IPR007048">
    <property type="entry name" value="IraD/Gp25-like"/>
</dbReference>
<dbReference type="Gene3D" id="3.10.450.40">
    <property type="match status" value="1"/>
</dbReference>
<dbReference type="Pfam" id="PF04965">
    <property type="entry name" value="GPW_gp25"/>
    <property type="match status" value="1"/>
</dbReference>
<evidence type="ECO:0000313" key="2">
    <source>
        <dbReference type="EMBL" id="AXF23495.1"/>
    </source>
</evidence>
<dbReference type="OrthoDB" id="9802846at2"/>
<protein>
    <submittedName>
        <fullName evidence="2">Baseplate assembly protein</fullName>
    </submittedName>
</protein>
<feature type="domain" description="IraD/Gp25-like" evidence="1">
    <location>
        <begin position="14"/>
        <end position="87"/>
    </location>
</feature>
<gene>
    <name evidence="2" type="ORF">CUJ89_24075</name>
</gene>
<name>A0A2Z5N1S7_BURPY</name>
<accession>A0A2Z5N1S7</accession>
<proteinExistence type="predicted"/>
<dbReference type="SUPFAM" id="SSF160719">
    <property type="entry name" value="gpW/gp25-like"/>
    <property type="match status" value="1"/>
</dbReference>
<dbReference type="EMBL" id="CP024903">
    <property type="protein sequence ID" value="AXF23495.1"/>
    <property type="molecule type" value="Genomic_DNA"/>
</dbReference>
<reference evidence="2 3" key="1">
    <citation type="journal article" date="2018" name="ISME J.">
        <title>Involvement of Burkholderiaceae and sulfurous volatiles in disease-suppressive soils.</title>
        <authorList>
            <person name="Carrion V.J."/>
            <person name="Cordovez V."/>
            <person name="Tyc O."/>
            <person name="Etalo D.W."/>
            <person name="de Bruijn I."/>
            <person name="de Jager V.C."/>
            <person name="Medema M.H."/>
            <person name="Eberl L."/>
            <person name="Raaijmakers J.M."/>
        </authorList>
    </citation>
    <scope>NUCLEOTIDE SEQUENCE [LARGE SCALE GENOMIC DNA]</scope>
    <source>
        <strain evidence="3">mHSR5</strain>
    </source>
</reference>
<dbReference type="AlphaFoldDB" id="A0A2Z5N1S7"/>
<sequence>MIGMNAQTGRYVEGVDHLRQSIAVIFSTPLRTRVKRRLFGSDLPDQIDAPGNQRVLTQVYAAVATALMRWEPRLTLTRVSIDQDAITSGEFAAGTLPVIVEGYTTVRGASVDFRTSVSVEGIGA</sequence>
<evidence type="ECO:0000259" key="1">
    <source>
        <dbReference type="Pfam" id="PF04965"/>
    </source>
</evidence>
<evidence type="ECO:0000313" key="3">
    <source>
        <dbReference type="Proteomes" id="UP000253104"/>
    </source>
</evidence>
<organism evidence="2 3">
    <name type="scientific">Burkholderia pyrrocinia</name>
    <name type="common">Pseudomonas pyrrocinia</name>
    <dbReference type="NCBI Taxonomy" id="60550"/>
    <lineage>
        <taxon>Bacteria</taxon>
        <taxon>Pseudomonadati</taxon>
        <taxon>Pseudomonadota</taxon>
        <taxon>Betaproteobacteria</taxon>
        <taxon>Burkholderiales</taxon>
        <taxon>Burkholderiaceae</taxon>
        <taxon>Burkholderia</taxon>
        <taxon>Burkholderia cepacia complex</taxon>
    </lineage>
</organism>
<dbReference type="Proteomes" id="UP000253104">
    <property type="component" value="Chromosome mHSR5_B"/>
</dbReference>